<dbReference type="OrthoDB" id="9767864at2"/>
<organism evidence="3 4">
    <name type="scientific">Chitinophaga lutea</name>
    <dbReference type="NCBI Taxonomy" id="2488634"/>
    <lineage>
        <taxon>Bacteria</taxon>
        <taxon>Pseudomonadati</taxon>
        <taxon>Bacteroidota</taxon>
        <taxon>Chitinophagia</taxon>
        <taxon>Chitinophagales</taxon>
        <taxon>Chitinophagaceae</taxon>
        <taxon>Chitinophaga</taxon>
    </lineage>
</organism>
<reference evidence="3 4" key="1">
    <citation type="submission" date="2018-11" db="EMBL/GenBank/DDBJ databases">
        <title>Chitinophaga lutea sp.nov., isolate from arsenic contaminated soil.</title>
        <authorList>
            <person name="Zong Y."/>
        </authorList>
    </citation>
    <scope>NUCLEOTIDE SEQUENCE [LARGE SCALE GENOMIC DNA]</scope>
    <source>
        <strain evidence="3 4">ZY74</strain>
    </source>
</reference>
<feature type="domain" description="Tail sheath protein C-terminal" evidence="2">
    <location>
        <begin position="530"/>
        <end position="634"/>
    </location>
</feature>
<gene>
    <name evidence="3" type="ORF">EGT74_24045</name>
</gene>
<name>A0A3N4PKT7_9BACT</name>
<dbReference type="InterPro" id="IPR020287">
    <property type="entry name" value="Tail_sheath_C"/>
</dbReference>
<dbReference type="EMBL" id="RPDH01000003">
    <property type="protein sequence ID" value="RPE05461.1"/>
    <property type="molecule type" value="Genomic_DNA"/>
</dbReference>
<evidence type="ECO:0000313" key="3">
    <source>
        <dbReference type="EMBL" id="RPE05461.1"/>
    </source>
</evidence>
<dbReference type="Gene3D" id="3.40.50.11780">
    <property type="match status" value="2"/>
</dbReference>
<dbReference type="AlphaFoldDB" id="A0A3N4PKT7"/>
<keyword evidence="4" id="KW-1185">Reference proteome</keyword>
<proteinExistence type="inferred from homology"/>
<evidence type="ECO:0000256" key="1">
    <source>
        <dbReference type="ARBA" id="ARBA00008005"/>
    </source>
</evidence>
<dbReference type="PANTHER" id="PTHR35861">
    <property type="match status" value="1"/>
</dbReference>
<dbReference type="Proteomes" id="UP000278351">
    <property type="component" value="Unassembled WGS sequence"/>
</dbReference>
<accession>A0A3N4PKT7</accession>
<evidence type="ECO:0000259" key="2">
    <source>
        <dbReference type="Pfam" id="PF17482"/>
    </source>
</evidence>
<dbReference type="PANTHER" id="PTHR35861:SF1">
    <property type="entry name" value="PHAGE TAIL SHEATH PROTEIN"/>
    <property type="match status" value="1"/>
</dbReference>
<comment type="similarity">
    <text evidence="1">Belongs to the myoviridae tail sheath protein family.</text>
</comment>
<dbReference type="RefSeq" id="WP_123849106.1">
    <property type="nucleotide sequence ID" value="NZ_RPDH01000003.1"/>
</dbReference>
<comment type="caution">
    <text evidence="3">The sequence shown here is derived from an EMBL/GenBank/DDBJ whole genome shotgun (WGS) entry which is preliminary data.</text>
</comment>
<dbReference type="InterPro" id="IPR052042">
    <property type="entry name" value="Tail_sheath_structural"/>
</dbReference>
<sequence>MLNLTSIKTPGVYIDEVPKFPPSIAAVETAIPAFIGYTEKADRLAPQDLHMEPLRIGSIADYEQFFGGAPKPTVADIQLDLSNNFVSAKITNQKFLYDALRLFYANGGGDCYIVSIGLHTDTPDKTHFTDGLKALEKYDEPTIILFPDAPLLAVNGLYDVQKAALLQCELLKDRVGLFDLKQKDYQGVDFRNNIGINSLKYGMAYAPWIQVTLNKNVTYNDVKGKVNKVGNPVPDLKTLTTDNTIKAVITDLDNLNTDAAKIVTDTNTLTGNTNLLAAFNKKVADVLTTPNDTNLEALFKYLFAVAQTLNGYSAFTNTDLKTSAQTTMSNLAARFTDIIKYEEEVTAAGTGVTNYTAQKPAGASVNAPEWGTVFTASPGPSAILVGATDTEKIQSLIPYLETSFGFLLSAYQSGVQNAAVQLARTKNDALIAGFPVYKNIISGINNTSTAIPPSGAIAGIFAFTDNNRGVWKAPANVSLAAVDKPDFIYTNSQLDQLNVDVVSGKSINAIRPFTGKGTLVYGGRTLAGNDNEWRYVSVRRFFNMVEESTKKATEQFVFESNDANTWVRVQAMIENFLTTLWRQGALQGATTDKAFYVAVGLGKTMTALDILEGRMIVEIGMAVVRPAEFIILRFSHKMPEA</sequence>
<protein>
    <submittedName>
        <fullName evidence="3">Phage tail protein</fullName>
    </submittedName>
</protein>
<evidence type="ECO:0000313" key="4">
    <source>
        <dbReference type="Proteomes" id="UP000278351"/>
    </source>
</evidence>
<dbReference type="Pfam" id="PF17482">
    <property type="entry name" value="Phage_sheath_1C"/>
    <property type="match status" value="1"/>
</dbReference>